<keyword evidence="2" id="KW-1185">Reference proteome</keyword>
<dbReference type="Proteomes" id="UP001595692">
    <property type="component" value="Unassembled WGS sequence"/>
</dbReference>
<name>A0ABV8CS00_9GAMM</name>
<dbReference type="RefSeq" id="WP_377153545.1">
    <property type="nucleotide sequence ID" value="NZ_JBHSAF010000014.1"/>
</dbReference>
<organism evidence="1 2">
    <name type="scientific">Pseudaeromonas sharmana</name>
    <dbReference type="NCBI Taxonomy" id="328412"/>
    <lineage>
        <taxon>Bacteria</taxon>
        <taxon>Pseudomonadati</taxon>
        <taxon>Pseudomonadota</taxon>
        <taxon>Gammaproteobacteria</taxon>
        <taxon>Aeromonadales</taxon>
        <taxon>Aeromonadaceae</taxon>
        <taxon>Pseudaeromonas</taxon>
    </lineage>
</organism>
<protein>
    <submittedName>
        <fullName evidence="1">Uncharacterized protein</fullName>
    </submittedName>
</protein>
<evidence type="ECO:0000313" key="2">
    <source>
        <dbReference type="Proteomes" id="UP001595692"/>
    </source>
</evidence>
<evidence type="ECO:0000313" key="1">
    <source>
        <dbReference type="EMBL" id="MFC3914556.1"/>
    </source>
</evidence>
<dbReference type="EMBL" id="JBHSAF010000014">
    <property type="protein sequence ID" value="MFC3914556.1"/>
    <property type="molecule type" value="Genomic_DNA"/>
</dbReference>
<proteinExistence type="predicted"/>
<gene>
    <name evidence="1" type="ORF">ACFOSS_13960</name>
</gene>
<comment type="caution">
    <text evidence="1">The sequence shown here is derived from an EMBL/GenBank/DDBJ whole genome shotgun (WGS) entry which is preliminary data.</text>
</comment>
<reference evidence="2" key="1">
    <citation type="journal article" date="2019" name="Int. J. Syst. Evol. Microbiol.">
        <title>The Global Catalogue of Microorganisms (GCM) 10K type strain sequencing project: providing services to taxonomists for standard genome sequencing and annotation.</title>
        <authorList>
            <consortium name="The Broad Institute Genomics Platform"/>
            <consortium name="The Broad Institute Genome Sequencing Center for Infectious Disease"/>
            <person name="Wu L."/>
            <person name="Ma J."/>
        </authorList>
    </citation>
    <scope>NUCLEOTIDE SEQUENCE [LARGE SCALE GENOMIC DNA]</scope>
    <source>
        <strain evidence="2">CCUG 54939</strain>
    </source>
</reference>
<accession>A0ABV8CS00</accession>
<sequence>MISEQTLEQLTTAIANHGLGDNAISQLRQAFAGVRLTFCLLDEMEASLPFREYEGFSLFLVGASDHCLGLTRHLEKAVGVVIAAA</sequence>